<reference evidence="3 4" key="1">
    <citation type="journal article" date="2018" name="Nat. Biotechnol.">
        <title>A standardized bacterial taxonomy based on genome phylogeny substantially revises the tree of life.</title>
        <authorList>
            <person name="Parks D.H."/>
            <person name="Chuvochina M."/>
            <person name="Waite D.W."/>
            <person name="Rinke C."/>
            <person name="Skarshewski A."/>
            <person name="Chaumeil P.A."/>
            <person name="Hugenholtz P."/>
        </authorList>
    </citation>
    <scope>NUCLEOTIDE SEQUENCE [LARGE SCALE GENOMIC DNA]</scope>
    <source>
        <strain evidence="3">UBA9956</strain>
    </source>
</reference>
<evidence type="ECO:0000313" key="4">
    <source>
        <dbReference type="Proteomes" id="UP000264062"/>
    </source>
</evidence>
<dbReference type="CDD" id="cd14727">
    <property type="entry name" value="ChanN-like"/>
    <property type="match status" value="1"/>
</dbReference>
<feature type="domain" description="Haem-binding uptake Tiki superfamily ChaN" evidence="2">
    <location>
        <begin position="44"/>
        <end position="250"/>
    </location>
</feature>
<proteinExistence type="predicted"/>
<accession>A0A350H8Z4</accession>
<protein>
    <recommendedName>
        <fullName evidence="2">Haem-binding uptake Tiki superfamily ChaN domain-containing protein</fullName>
    </recommendedName>
</protein>
<keyword evidence="1" id="KW-0732">Signal</keyword>
<name>A0A350H8Z4_UNCW3</name>
<gene>
    <name evidence="3" type="ORF">DCW38_02380</name>
</gene>
<dbReference type="InterPro" id="IPR016773">
    <property type="entry name" value="Fe3_uptake_reg_CjrA_prd"/>
</dbReference>
<comment type="caution">
    <text evidence="3">The sequence shown here is derived from an EMBL/GenBank/DDBJ whole genome shotgun (WGS) entry which is preliminary data.</text>
</comment>
<dbReference type="Proteomes" id="UP000264062">
    <property type="component" value="Unassembled WGS sequence"/>
</dbReference>
<sequence length="282" mass="32576">MKKYIYSILILLLFASCTKNAQKTADYKIFSAKEYKEISVSQFLSELSSSSVILFGETHDSPFDHYLEEDVFIRLSKNNSNLTLSLEMFERDVQHYLDSYLSGDMTEEEFLKNSRPWENYSTDYRNLVEFAKKNNIRVIASNIPRNLASIVSKNGPDSLNSISDIKDFFVKPFSTPDDYKERFYDFFSMIQGGMPMSGMGKENMFLSQLFKDATMAYSINKELTDNPGYKIFMVCGEFHSDYYQGIYQQLKAINKDIKITTISVSSDLADFDPVKADYILFK</sequence>
<dbReference type="PIRSF" id="PIRSF020419">
    <property type="entry name" value="Fe_uptake_reg_CjrA_prd"/>
    <property type="match status" value="1"/>
</dbReference>
<feature type="chain" id="PRO_5016866169" description="Haem-binding uptake Tiki superfamily ChaN domain-containing protein" evidence="1">
    <location>
        <begin position="22"/>
        <end position="282"/>
    </location>
</feature>
<dbReference type="InterPro" id="IPR007314">
    <property type="entry name" value="Cofac_haem-bd_dom"/>
</dbReference>
<dbReference type="Gene3D" id="3.40.50.11550">
    <property type="match status" value="1"/>
</dbReference>
<evidence type="ECO:0000313" key="3">
    <source>
        <dbReference type="EMBL" id="HAV92010.1"/>
    </source>
</evidence>
<dbReference type="AlphaFoldDB" id="A0A350H8Z4"/>
<dbReference type="EMBL" id="DMZY01000073">
    <property type="protein sequence ID" value="HAV92010.1"/>
    <property type="molecule type" value="Genomic_DNA"/>
</dbReference>
<feature type="signal peptide" evidence="1">
    <location>
        <begin position="1"/>
        <end position="21"/>
    </location>
</feature>
<evidence type="ECO:0000259" key="2">
    <source>
        <dbReference type="Pfam" id="PF04187"/>
    </source>
</evidence>
<dbReference type="SUPFAM" id="SSF159501">
    <property type="entry name" value="EreA/ChaN-like"/>
    <property type="match status" value="1"/>
</dbReference>
<dbReference type="Pfam" id="PF04187">
    <property type="entry name" value="Cofac_haem_bdg"/>
    <property type="match status" value="1"/>
</dbReference>
<evidence type="ECO:0000256" key="1">
    <source>
        <dbReference type="SAM" id="SignalP"/>
    </source>
</evidence>
<organism evidence="3 4">
    <name type="scientific">candidate division WOR-3 bacterium</name>
    <dbReference type="NCBI Taxonomy" id="2052148"/>
    <lineage>
        <taxon>Bacteria</taxon>
        <taxon>Bacteria division WOR-3</taxon>
    </lineage>
</organism>
<dbReference type="PROSITE" id="PS51257">
    <property type="entry name" value="PROKAR_LIPOPROTEIN"/>
    <property type="match status" value="1"/>
</dbReference>